<evidence type="ECO:0000313" key="4">
    <source>
        <dbReference type="Proteomes" id="UP000504637"/>
    </source>
</evidence>
<dbReference type="GO" id="GO:1990758">
    <property type="term" value="P:mitotic sister chromatid biorientation"/>
    <property type="evidence" value="ECO:0007669"/>
    <property type="project" value="TreeGrafter"/>
</dbReference>
<reference evidence="5" key="2">
    <citation type="submission" date="2020-04" db="EMBL/GenBank/DDBJ databases">
        <authorList>
            <consortium name="NCBI Genome Project"/>
        </authorList>
    </citation>
    <scope>NUCLEOTIDE SEQUENCE</scope>
    <source>
        <strain evidence="5">CBS 342.82</strain>
    </source>
</reference>
<gene>
    <name evidence="5" type="ORF">K489DRAFT_431038</name>
</gene>
<dbReference type="GO" id="GO:0034501">
    <property type="term" value="P:protein localization to kinetochore"/>
    <property type="evidence" value="ECO:0007669"/>
    <property type="project" value="TreeGrafter"/>
</dbReference>
<feature type="compositionally biased region" description="Basic and acidic residues" evidence="2">
    <location>
        <begin position="515"/>
        <end position="527"/>
    </location>
</feature>
<feature type="compositionally biased region" description="Acidic residues" evidence="2">
    <location>
        <begin position="140"/>
        <end position="149"/>
    </location>
</feature>
<dbReference type="Pfam" id="PF15402">
    <property type="entry name" value="MELT_2"/>
    <property type="match status" value="6"/>
</dbReference>
<protein>
    <submittedName>
        <fullName evidence="5">Spc7-domain-containing protein</fullName>
    </submittedName>
</protein>
<feature type="coiled-coil region" evidence="1">
    <location>
        <begin position="923"/>
        <end position="999"/>
    </location>
</feature>
<dbReference type="OrthoDB" id="5592879at2759"/>
<reference evidence="5" key="1">
    <citation type="submission" date="2020-01" db="EMBL/GenBank/DDBJ databases">
        <authorList>
            <consortium name="DOE Joint Genome Institute"/>
            <person name="Haridas S."/>
            <person name="Albert R."/>
            <person name="Binder M."/>
            <person name="Bloem J."/>
            <person name="Labutti K."/>
            <person name="Salamov A."/>
            <person name="Andreopoulos B."/>
            <person name="Baker S.E."/>
            <person name="Barry K."/>
            <person name="Bills G."/>
            <person name="Bluhm B.H."/>
            <person name="Cannon C."/>
            <person name="Castanera R."/>
            <person name="Culley D.E."/>
            <person name="Daum C."/>
            <person name="Ezra D."/>
            <person name="Gonzalez J.B."/>
            <person name="Henrissat B."/>
            <person name="Kuo A."/>
            <person name="Liang C."/>
            <person name="Lipzen A."/>
            <person name="Lutzoni F."/>
            <person name="Magnuson J."/>
            <person name="Mondo S."/>
            <person name="Nolan M."/>
            <person name="Ohm R."/>
            <person name="Pangilinan J."/>
            <person name="Park H.-J."/>
            <person name="Ramirez L."/>
            <person name="Alfaro M."/>
            <person name="Sun H."/>
            <person name="Tritt A."/>
            <person name="Yoshinaga Y."/>
            <person name="Zwiers L.-H."/>
            <person name="Turgeon B.G."/>
            <person name="Goodwin S.B."/>
            <person name="Spatafora J.W."/>
            <person name="Crous P.W."/>
            <person name="Grigoriev I.V."/>
        </authorList>
    </citation>
    <scope>NUCLEOTIDE SEQUENCE</scope>
    <source>
        <strain evidence="5">CBS 342.82</strain>
    </source>
</reference>
<feature type="compositionally biased region" description="Acidic residues" evidence="2">
    <location>
        <begin position="194"/>
        <end position="207"/>
    </location>
</feature>
<dbReference type="SMART" id="SM00787">
    <property type="entry name" value="Spc7"/>
    <property type="match status" value="1"/>
</dbReference>
<feature type="region of interest" description="Disordered" evidence="2">
    <location>
        <begin position="1"/>
        <end position="44"/>
    </location>
</feature>
<feature type="compositionally biased region" description="Low complexity" evidence="2">
    <location>
        <begin position="419"/>
        <end position="434"/>
    </location>
</feature>
<sequence length="1254" mass="136673">MDDKENNAPMALDDQMGLTGIVMSPKKGGRRGRSKSIGPGALDNDLDFEAMKKEAKNRRKSAFIPATRSILSKNEDAEKAARRKTMINRRVSFAPEATLHTWDIIESARDHTTSTDTSENTRRASGLASGESSSPAASSDTDESQDEDLFSNGKPEIANRGKKYRRSSGIPPMNFNNPDDFYSSGADGSSDSSGAEEDDADEEEDFEGNTGTAMSLDIADNTVQSGRSDSSTGSSARLEAALKQAAHMAGTRGIAYDEYGDMSMELAAEEITNAFQPWVQKLAGQQTDAAASMDQENVNPFSTGFNAQISGLQSAGPLIDHQDEDDDVSMDVTRAVGRIVREPSENLESSPGSDGAMEFTQVVGKITSQKRRRSTNGPGAAAENSTEPSTKRQRASLARSSMGSEMDLTMAVGGIHQGSSPSKGSQSRNSSRRSSAADATMDEATMEFTRAVGRIASTGRIAEDETPDENEELTMELTTALGAINANPFISEPRPITPQTNDSPLRSAVNTTPKDQTRYKDAPELGPKKLLTPILQKQARLPADVSELSLQSPRLVNRAVDTAKSLDADASESASPFLSVRDRHSGENSIPEDSPAVYPELPVTVSTTPAKSPIAKQNQTPAYLTPERQVSQQQQAQSPGLERTPLSVRQPRSSTRRSSRSPNKSTSQDDPKSLTDSIKLMSTPRKETLKTVTPKKLAAAHQFSPAKAITPRGRPTPKAVAKGQANLSPAKHLAEDLKKIKLSGEPANQIGLADFLNQAGIKFMDLTTTKRRMTTVATPSKAHEAGSAVGDLASQEVLNLESSVVAAACTVPELELYQHACHELKRYTREGKQMVAELEAETANETPPLLLAYTNADKARKAELDVYMRDMKTNARLRSKEMWYAWRSQLLDELMGGLQTIGENLIKDDDIVSKSEKMIERVLPDLMAQHEQLSAEADALEKVVNLVSESEKEDLQDCRETLKATNATLAAKREILEQLRQQVKEQDDLAVQLAESKEESLAAMLEANRVREACRGIPVSEIAALTESVKRIEDTTGWSITSATATPATLTMTYKSQLQLFFHPAAFRQSVDDAASEPAESPNAPIRLTYIGDEARGRESLTTTRRFFVQLLQATCQGLPQYLTKASDLLGLISTGWDTAETIAESERRLHIETPTNAKIISDERLDIESNILLTKVRTKVRISFSIKPSLGADLQWSFSVKPQVAVVYGEEYDEKNMTKFLRAHDGDAMDGWDDAVRKLREKLIARGPKGSRK</sequence>
<feature type="region of interest" description="Disordered" evidence="2">
    <location>
        <begin position="98"/>
        <end position="236"/>
    </location>
</feature>
<keyword evidence="1" id="KW-0175">Coiled coil</keyword>
<evidence type="ECO:0000256" key="1">
    <source>
        <dbReference type="SAM" id="Coils"/>
    </source>
</evidence>
<feature type="compositionally biased region" description="Low complexity" evidence="2">
    <location>
        <begin position="225"/>
        <end position="235"/>
    </location>
</feature>
<feature type="compositionally biased region" description="Low complexity" evidence="2">
    <location>
        <begin position="124"/>
        <end position="139"/>
    </location>
</feature>
<feature type="region of interest" description="Disordered" evidence="2">
    <location>
        <begin position="488"/>
        <end position="528"/>
    </location>
</feature>
<dbReference type="Proteomes" id="UP000504637">
    <property type="component" value="Unplaced"/>
</dbReference>
<reference evidence="5" key="3">
    <citation type="submission" date="2025-08" db="UniProtKB">
        <authorList>
            <consortium name="RefSeq"/>
        </authorList>
    </citation>
    <scope>IDENTIFICATION</scope>
    <source>
        <strain evidence="5">CBS 342.82</strain>
    </source>
</reference>
<dbReference type="InterPro" id="IPR040850">
    <property type="entry name" value="Knl1_RWD_C"/>
</dbReference>
<name>A0A6J3M6Z2_9PEZI</name>
<organism evidence="5">
    <name type="scientific">Dissoconium aciculare CBS 342.82</name>
    <dbReference type="NCBI Taxonomy" id="1314786"/>
    <lineage>
        <taxon>Eukaryota</taxon>
        <taxon>Fungi</taxon>
        <taxon>Dikarya</taxon>
        <taxon>Ascomycota</taxon>
        <taxon>Pezizomycotina</taxon>
        <taxon>Dothideomycetes</taxon>
        <taxon>Dothideomycetidae</taxon>
        <taxon>Mycosphaerellales</taxon>
        <taxon>Dissoconiaceae</taxon>
        <taxon>Dissoconium</taxon>
    </lineage>
</organism>
<dbReference type="GO" id="GO:0007094">
    <property type="term" value="P:mitotic spindle assembly checkpoint signaling"/>
    <property type="evidence" value="ECO:0007669"/>
    <property type="project" value="TreeGrafter"/>
</dbReference>
<dbReference type="GO" id="GO:0000776">
    <property type="term" value="C:kinetochore"/>
    <property type="evidence" value="ECO:0007669"/>
    <property type="project" value="TreeGrafter"/>
</dbReference>
<dbReference type="RefSeq" id="XP_033460704.1">
    <property type="nucleotide sequence ID" value="XM_033608431.1"/>
</dbReference>
<dbReference type="SMART" id="SM01315">
    <property type="entry name" value="Spc7_N"/>
    <property type="match status" value="1"/>
</dbReference>
<feature type="compositionally biased region" description="Low complexity" evidence="2">
    <location>
        <begin position="629"/>
        <end position="638"/>
    </location>
</feature>
<accession>A0A6J3M6Z2</accession>
<dbReference type="InterPro" id="IPR013253">
    <property type="entry name" value="Spc7_domain"/>
</dbReference>
<feature type="compositionally biased region" description="Polar residues" evidence="2">
    <location>
        <begin position="497"/>
        <end position="514"/>
    </location>
</feature>
<dbReference type="Pfam" id="PF18210">
    <property type="entry name" value="Knl1_RWD_C"/>
    <property type="match status" value="1"/>
</dbReference>
<evidence type="ECO:0000313" key="5">
    <source>
        <dbReference type="RefSeq" id="XP_033460704.1"/>
    </source>
</evidence>
<feature type="region of interest" description="Disordered" evidence="2">
    <location>
        <begin position="339"/>
        <end position="445"/>
    </location>
</feature>
<dbReference type="AlphaFoldDB" id="A0A6J3M6Z2"/>
<dbReference type="InterPro" id="IPR033338">
    <property type="entry name" value="Spc105/Spc7"/>
</dbReference>
<dbReference type="GeneID" id="54366231"/>
<dbReference type="PANTHER" id="PTHR28260">
    <property type="entry name" value="SPINDLE POLE BODY COMPONENT SPC105"/>
    <property type="match status" value="1"/>
</dbReference>
<dbReference type="Pfam" id="PF08317">
    <property type="entry name" value="Spc7"/>
    <property type="match status" value="1"/>
</dbReference>
<evidence type="ECO:0000259" key="3">
    <source>
        <dbReference type="SMART" id="SM00787"/>
    </source>
</evidence>
<feature type="region of interest" description="Disordered" evidence="2">
    <location>
        <begin position="564"/>
        <end position="600"/>
    </location>
</feature>
<feature type="compositionally biased region" description="Low complexity" evidence="2">
    <location>
        <begin position="183"/>
        <end position="193"/>
    </location>
</feature>
<dbReference type="PANTHER" id="PTHR28260:SF1">
    <property type="entry name" value="SPINDLE POLE BODY COMPONENT SPC105"/>
    <property type="match status" value="1"/>
</dbReference>
<feature type="region of interest" description="Disordered" evidence="2">
    <location>
        <begin position="626"/>
        <end position="700"/>
    </location>
</feature>
<proteinExistence type="predicted"/>
<evidence type="ECO:0000256" key="2">
    <source>
        <dbReference type="SAM" id="MobiDB-lite"/>
    </source>
</evidence>
<keyword evidence="4" id="KW-1185">Reference proteome</keyword>
<feature type="domain" description="Spc7 kinetochore protein" evidence="3">
    <location>
        <begin position="732"/>
        <end position="1063"/>
    </location>
</feature>
<feature type="region of interest" description="Disordered" evidence="2">
    <location>
        <begin position="707"/>
        <end position="726"/>
    </location>
</feature>